<dbReference type="Pfam" id="PF13173">
    <property type="entry name" value="AAA_14"/>
    <property type="match status" value="1"/>
</dbReference>
<keyword evidence="2" id="KW-0067">ATP-binding</keyword>
<dbReference type="InterPro" id="IPR027417">
    <property type="entry name" value="P-loop_NTPase"/>
</dbReference>
<accession>A0AAJ5WWV8</accession>
<evidence type="ECO:0000313" key="3">
    <source>
        <dbReference type="Proteomes" id="UP001220610"/>
    </source>
</evidence>
<name>A0AAJ5WWV8_9BACT</name>
<proteinExistence type="predicted"/>
<protein>
    <submittedName>
        <fullName evidence="2">ATP-binding protein</fullName>
    </submittedName>
</protein>
<dbReference type="SMART" id="SM00382">
    <property type="entry name" value="AAA"/>
    <property type="match status" value="1"/>
</dbReference>
<keyword evidence="2" id="KW-0547">Nucleotide-binding</keyword>
<dbReference type="PANTHER" id="PTHR43566">
    <property type="entry name" value="CONSERVED PROTEIN"/>
    <property type="match status" value="1"/>
</dbReference>
<dbReference type="PANTHER" id="PTHR43566:SF2">
    <property type="entry name" value="DUF4143 DOMAIN-CONTAINING PROTEIN"/>
    <property type="match status" value="1"/>
</dbReference>
<dbReference type="GO" id="GO:0005524">
    <property type="term" value="F:ATP binding"/>
    <property type="evidence" value="ECO:0007669"/>
    <property type="project" value="UniProtKB-KW"/>
</dbReference>
<dbReference type="Gene3D" id="3.40.50.300">
    <property type="entry name" value="P-loop containing nucleotide triphosphate hydrolases"/>
    <property type="match status" value="1"/>
</dbReference>
<organism evidence="2 3">
    <name type="scientific">Candidatus Pseudobacter hemicellulosilyticus</name>
    <dbReference type="NCBI Taxonomy" id="3121375"/>
    <lineage>
        <taxon>Bacteria</taxon>
        <taxon>Pseudomonadati</taxon>
        <taxon>Bacteroidota</taxon>
        <taxon>Chitinophagia</taxon>
        <taxon>Chitinophagales</taxon>
        <taxon>Chitinophagaceae</taxon>
        <taxon>Pseudobacter</taxon>
    </lineage>
</organism>
<gene>
    <name evidence="2" type="ORF">P0Y53_05995</name>
</gene>
<dbReference type="InterPro" id="IPR003593">
    <property type="entry name" value="AAA+_ATPase"/>
</dbReference>
<dbReference type="CDD" id="cd00009">
    <property type="entry name" value="AAA"/>
    <property type="match status" value="1"/>
</dbReference>
<dbReference type="InterPro" id="IPR025420">
    <property type="entry name" value="DUF4143"/>
</dbReference>
<evidence type="ECO:0000313" key="2">
    <source>
        <dbReference type="EMBL" id="WEK37048.1"/>
    </source>
</evidence>
<feature type="domain" description="AAA+ ATPase" evidence="1">
    <location>
        <begin position="16"/>
        <end position="136"/>
    </location>
</feature>
<reference evidence="2" key="1">
    <citation type="submission" date="2023-03" db="EMBL/GenBank/DDBJ databases">
        <title>Andean soil-derived lignocellulolytic bacterial consortium as a source of novel taxa and putative plastic-active enzymes.</title>
        <authorList>
            <person name="Diaz-Garcia L."/>
            <person name="Chuvochina M."/>
            <person name="Feuerriegel G."/>
            <person name="Bunk B."/>
            <person name="Sproer C."/>
            <person name="Streit W.R."/>
            <person name="Rodriguez L.M."/>
            <person name="Overmann J."/>
            <person name="Jimenez D.J."/>
        </authorList>
    </citation>
    <scope>NUCLEOTIDE SEQUENCE</scope>
    <source>
        <strain evidence="2">MAG 7</strain>
    </source>
</reference>
<evidence type="ECO:0000259" key="1">
    <source>
        <dbReference type="SMART" id="SM00382"/>
    </source>
</evidence>
<sequence>MIPRELESNLLNALENMPVVALLGPRQVGKTTLALKIAERSLDKKSSYLDLELDTDLNRLSDPEAYLRRFENQLLIIDEVQRKPDLFRVLRGLVDIRKRAGENAGQFLLLGSASRDLLQQSSETLAGRIRYLELSPLSALEVYKTDPTGFNHEKLWFRGGFPNSYLAKSDNESWEWRNDFISSYVERDIPLMGPQIPGTRMKRFWSMLAHYHGQQPSLSDIGKSLEVSHTTIRSYLDTLTDFYMVRQIQPWAGNTKKRLVKSPKIFLRDTGLLHKLLNISDFDSLLGHPVIGASWEGFVIENIIGHLSSKWQYSYYRTSTQTEIDLVLEGPNNQVWAIEVKRSSAPVIKKSFHTACEDIGATHKFVVYPGTERFPMSENTEAIGMIEFLKLFEEK</sequence>
<dbReference type="InterPro" id="IPR041682">
    <property type="entry name" value="AAA_14"/>
</dbReference>
<dbReference type="Proteomes" id="UP001220610">
    <property type="component" value="Chromosome"/>
</dbReference>
<dbReference type="SUPFAM" id="SSF52540">
    <property type="entry name" value="P-loop containing nucleoside triphosphate hydrolases"/>
    <property type="match status" value="1"/>
</dbReference>
<dbReference type="Pfam" id="PF13635">
    <property type="entry name" value="DUF4143"/>
    <property type="match status" value="1"/>
</dbReference>
<dbReference type="AlphaFoldDB" id="A0AAJ5WWV8"/>
<dbReference type="EMBL" id="CP119311">
    <property type="protein sequence ID" value="WEK37048.1"/>
    <property type="molecule type" value="Genomic_DNA"/>
</dbReference>